<keyword evidence="2" id="KW-1185">Reference proteome</keyword>
<organism evidence="1 2">
    <name type="scientific">Rubroshorea leprosula</name>
    <dbReference type="NCBI Taxonomy" id="152421"/>
    <lineage>
        <taxon>Eukaryota</taxon>
        <taxon>Viridiplantae</taxon>
        <taxon>Streptophyta</taxon>
        <taxon>Embryophyta</taxon>
        <taxon>Tracheophyta</taxon>
        <taxon>Spermatophyta</taxon>
        <taxon>Magnoliopsida</taxon>
        <taxon>eudicotyledons</taxon>
        <taxon>Gunneridae</taxon>
        <taxon>Pentapetalae</taxon>
        <taxon>rosids</taxon>
        <taxon>malvids</taxon>
        <taxon>Malvales</taxon>
        <taxon>Dipterocarpaceae</taxon>
        <taxon>Rubroshorea</taxon>
    </lineage>
</organism>
<accession>A0AAV5IRD2</accession>
<name>A0AAV5IRD2_9ROSI</name>
<comment type="caution">
    <text evidence="1">The sequence shown here is derived from an EMBL/GenBank/DDBJ whole genome shotgun (WGS) entry which is preliminary data.</text>
</comment>
<dbReference type="EMBL" id="BPVZ01000015">
    <property type="protein sequence ID" value="GKV00488.1"/>
    <property type="molecule type" value="Genomic_DNA"/>
</dbReference>
<evidence type="ECO:0000313" key="1">
    <source>
        <dbReference type="EMBL" id="GKV00488.1"/>
    </source>
</evidence>
<evidence type="ECO:0000313" key="2">
    <source>
        <dbReference type="Proteomes" id="UP001054252"/>
    </source>
</evidence>
<dbReference type="AlphaFoldDB" id="A0AAV5IRD2"/>
<proteinExistence type="predicted"/>
<dbReference type="Proteomes" id="UP001054252">
    <property type="component" value="Unassembled WGS sequence"/>
</dbReference>
<gene>
    <name evidence="1" type="ORF">SLEP1_g13164</name>
</gene>
<protein>
    <submittedName>
        <fullName evidence="1">Uncharacterized protein</fullName>
    </submittedName>
</protein>
<sequence>MASFSPSPLTKPLAQASSPRINISLASLICSSNLSLETLLARSPPSI</sequence>
<reference evidence="1 2" key="1">
    <citation type="journal article" date="2021" name="Commun. Biol.">
        <title>The genome of Shorea leprosula (Dipterocarpaceae) highlights the ecological relevance of drought in aseasonal tropical rainforests.</title>
        <authorList>
            <person name="Ng K.K.S."/>
            <person name="Kobayashi M.J."/>
            <person name="Fawcett J.A."/>
            <person name="Hatakeyama M."/>
            <person name="Paape T."/>
            <person name="Ng C.H."/>
            <person name="Ang C.C."/>
            <person name="Tnah L.H."/>
            <person name="Lee C.T."/>
            <person name="Nishiyama T."/>
            <person name="Sese J."/>
            <person name="O'Brien M.J."/>
            <person name="Copetti D."/>
            <person name="Mohd Noor M.I."/>
            <person name="Ong R.C."/>
            <person name="Putra M."/>
            <person name="Sireger I.Z."/>
            <person name="Indrioko S."/>
            <person name="Kosugi Y."/>
            <person name="Izuno A."/>
            <person name="Isagi Y."/>
            <person name="Lee S.L."/>
            <person name="Shimizu K.K."/>
        </authorList>
    </citation>
    <scope>NUCLEOTIDE SEQUENCE [LARGE SCALE GENOMIC DNA]</scope>
    <source>
        <strain evidence="1">214</strain>
    </source>
</reference>